<gene>
    <name evidence="2" type="ORF">N5K24_09900</name>
</gene>
<proteinExistence type="predicted"/>
<sequence length="962" mass="103549">MTSRVIRTTRLACAIAALGASLSAHAQTGHMYCLDEGSYRSDAYADDISGVSPYANGCIRALSDGRAAVLLPSALENINRVPMDQSLRRHAWGFLDQNGRLAIRPLFEDVRDFRHGLAAVQWKGKWGFIDTRGRMAVPPRYDSVQDYAEIGLAVATLDGRQQLIDRQGEPVGEPLDAGIQDLFLADGVPARAAVQYKQEFRGINGERRFAKPGVTITQAYGQGLYIAINDERRYGVVDGDWNWVVEPTYEDILTQRDGRPAVAFGRDGAVLIGADGKVSGLDQGYGSMQPVGRAFWSAELDRSKGYAVLDATGTLVTTMKPDEAQASQRFQDTIVYPSGETLMALVPGQPAPIKLGPALSPARDEDGFVLFSDQTGTPAGLLTPKGVWLNGDTAPAWLREAGSMEVREGRLWVKKREGRLLNVVDADGHVLLNPEAVEAAQYAELRAVPLNMPGGPLAMLGQSHCQCGPSGAGLLLADGTLVSDPSWTDLIALDDADDRESDPEPEAGDDVLKPDQLRFAAETDRGLQLLDAQGRPMSLPVQQHIGNFRHGYALVYADGVNRMIDRDGKTYDLPDVFQTEIVAPGVVRYLKTAGADALWGLYDFVAKKELAAPAFRKIGHFQNGQAVASLGADRVGVIDQQGQWVLPASHYGIARVNDKLWRVMQAGGQGEDYERPAAVFNAQGRALTSFQRLLQVSAEEGGSITAAGENHRWIVAADGSGVQDLQDATYSRIGDWLEIRRAVRYGYLDAQGAWQIGPMAAVGSVFQGSPARALAADDASTRLIDTTGKTVATLPAGDWRWPQGSALLLRHYVANGKAMTDYVGLDGKARIKVEGTGSAYSEGRAVTQLSTSAVRAVDGKGALNGPAFDALGALHDGLAPARTERNFGYVDGAGKFVIPTDYNAVTPFADQRAVVSTMDLSKIIDPAGNALARVEMVCGMRTLYGSAGQRLWPLSLPARCRR</sequence>
<dbReference type="Proteomes" id="UP001161276">
    <property type="component" value="Unassembled WGS sequence"/>
</dbReference>
<feature type="chain" id="PRO_5041201202" evidence="1">
    <location>
        <begin position="27"/>
        <end position="962"/>
    </location>
</feature>
<evidence type="ECO:0000313" key="3">
    <source>
        <dbReference type="Proteomes" id="UP001161276"/>
    </source>
</evidence>
<reference evidence="2" key="1">
    <citation type="submission" date="2022-09" db="EMBL/GenBank/DDBJ databases">
        <title>Intensive care unit water sources are persistently colonized with multi-drug resistant bacteria and are the site of extensive horizontal gene transfer of antibiotic resistance genes.</title>
        <authorList>
            <person name="Diorio-Toth L."/>
        </authorList>
    </citation>
    <scope>NUCLEOTIDE SEQUENCE</scope>
    <source>
        <strain evidence="2">GD03676</strain>
    </source>
</reference>
<dbReference type="PANTHER" id="PTHR37841">
    <property type="entry name" value="GLR2918 PROTEIN"/>
    <property type="match status" value="1"/>
</dbReference>
<dbReference type="Pfam" id="PF14903">
    <property type="entry name" value="WG_beta_rep"/>
    <property type="match status" value="2"/>
</dbReference>
<comment type="caution">
    <text evidence="2">The sequence shown here is derived from an EMBL/GenBank/DDBJ whole genome shotgun (WGS) entry which is preliminary data.</text>
</comment>
<keyword evidence="1" id="KW-0732">Signal</keyword>
<dbReference type="InterPro" id="IPR032774">
    <property type="entry name" value="WG_beta_rep"/>
</dbReference>
<organism evidence="2 3">
    <name type="scientific">Achromobacter marplatensis</name>
    <dbReference type="NCBI Taxonomy" id="470868"/>
    <lineage>
        <taxon>Bacteria</taxon>
        <taxon>Pseudomonadati</taxon>
        <taxon>Pseudomonadota</taxon>
        <taxon>Betaproteobacteria</taxon>
        <taxon>Burkholderiales</taxon>
        <taxon>Alcaligenaceae</taxon>
        <taxon>Achromobacter</taxon>
    </lineage>
</organism>
<feature type="signal peptide" evidence="1">
    <location>
        <begin position="1"/>
        <end position="26"/>
    </location>
</feature>
<dbReference type="RefSeq" id="WP_280026638.1">
    <property type="nucleotide sequence ID" value="NZ_JAOCKG010000003.1"/>
</dbReference>
<evidence type="ECO:0000313" key="2">
    <source>
        <dbReference type="EMBL" id="MDH2050713.1"/>
    </source>
</evidence>
<dbReference type="EMBL" id="JAOCKG010000003">
    <property type="protein sequence ID" value="MDH2050713.1"/>
    <property type="molecule type" value="Genomic_DNA"/>
</dbReference>
<evidence type="ECO:0000256" key="1">
    <source>
        <dbReference type="SAM" id="SignalP"/>
    </source>
</evidence>
<protein>
    <submittedName>
        <fullName evidence="2">WG repeat-containing protein</fullName>
    </submittedName>
</protein>
<accession>A0AA42W8Q7</accession>
<dbReference type="AlphaFoldDB" id="A0AA42W8Q7"/>
<name>A0AA42W8Q7_9BURK</name>
<dbReference type="PANTHER" id="PTHR37841:SF1">
    <property type="entry name" value="DUF3298 DOMAIN-CONTAINING PROTEIN"/>
    <property type="match status" value="1"/>
</dbReference>